<dbReference type="InterPro" id="IPR050266">
    <property type="entry name" value="AB_hydrolase_sf"/>
</dbReference>
<comment type="caution">
    <text evidence="3">The sequence shown here is derived from an EMBL/GenBank/DDBJ whole genome shotgun (WGS) entry which is preliminary data.</text>
</comment>
<gene>
    <name evidence="3" type="ORF">ACFFUR_15770</name>
</gene>
<name>A0ABV5J8W1_9BACT</name>
<dbReference type="RefSeq" id="WP_290248679.1">
    <property type="nucleotide sequence ID" value="NZ_JAUFQT010000001.1"/>
</dbReference>
<organism evidence="3 4">
    <name type="scientific">Echinicola jeungdonensis</name>
    <dbReference type="NCBI Taxonomy" id="709343"/>
    <lineage>
        <taxon>Bacteria</taxon>
        <taxon>Pseudomonadati</taxon>
        <taxon>Bacteroidota</taxon>
        <taxon>Cytophagia</taxon>
        <taxon>Cytophagales</taxon>
        <taxon>Cyclobacteriaceae</taxon>
        <taxon>Echinicola</taxon>
    </lineage>
</organism>
<dbReference type="InterPro" id="IPR000073">
    <property type="entry name" value="AB_hydrolase_1"/>
</dbReference>
<reference evidence="3 4" key="1">
    <citation type="submission" date="2024-09" db="EMBL/GenBank/DDBJ databases">
        <authorList>
            <person name="Sun Q."/>
            <person name="Mori K."/>
        </authorList>
    </citation>
    <scope>NUCLEOTIDE SEQUENCE [LARGE SCALE GENOMIC DNA]</scope>
    <source>
        <strain evidence="3 4">CECT 7682</strain>
    </source>
</reference>
<dbReference type="InterPro" id="IPR029058">
    <property type="entry name" value="AB_hydrolase_fold"/>
</dbReference>
<dbReference type="Gene3D" id="3.40.50.1820">
    <property type="entry name" value="alpha/beta hydrolase"/>
    <property type="match status" value="1"/>
</dbReference>
<dbReference type="Pfam" id="PF12697">
    <property type="entry name" value="Abhydrolase_6"/>
    <property type="match status" value="1"/>
</dbReference>
<evidence type="ECO:0000259" key="2">
    <source>
        <dbReference type="Pfam" id="PF12697"/>
    </source>
</evidence>
<proteinExistence type="predicted"/>
<sequence length="344" mass="38900">MIKRFLPLILALAIILSFIYMWGPKETLGTIKGEYPQVPVDLEQLEIYIKEKEDTVKGLKADNEARIIWADSLNKAKTPFSFVYIHGFGASQKEGDPVHRKLASHFGANLYLARLPEHGIKRKNALEYTTAEKLTDGAREALMIGKMLGDRVILIGTSMGGSLAILLASEREDIHSLLLYSPCIRDFGNQLEAFFRPWEGWVLKNFMANEHGVLVNNRKGEKAKYWSEAYHVNAYASLAQLVFGAMNPETFIQVKQPLFLAYYYKNEKHQDHVVSVPAMKNMFESVKTKENFKRAQAFPNAGDHVICSFITSNDWEGVLDASIKFLKDIAKVPSPSKEKLAEIK</sequence>
<dbReference type="GO" id="GO:0016787">
    <property type="term" value="F:hydrolase activity"/>
    <property type="evidence" value="ECO:0007669"/>
    <property type="project" value="UniProtKB-KW"/>
</dbReference>
<evidence type="ECO:0000313" key="4">
    <source>
        <dbReference type="Proteomes" id="UP001589654"/>
    </source>
</evidence>
<keyword evidence="4" id="KW-1185">Reference proteome</keyword>
<dbReference type="Proteomes" id="UP001589654">
    <property type="component" value="Unassembled WGS sequence"/>
</dbReference>
<evidence type="ECO:0000256" key="1">
    <source>
        <dbReference type="ARBA" id="ARBA00022801"/>
    </source>
</evidence>
<dbReference type="EMBL" id="JBHMEW010000067">
    <property type="protein sequence ID" value="MFB9213274.1"/>
    <property type="molecule type" value="Genomic_DNA"/>
</dbReference>
<feature type="domain" description="AB hydrolase-1" evidence="2">
    <location>
        <begin position="83"/>
        <end position="272"/>
    </location>
</feature>
<dbReference type="SUPFAM" id="SSF53474">
    <property type="entry name" value="alpha/beta-Hydrolases"/>
    <property type="match status" value="1"/>
</dbReference>
<keyword evidence="1 3" id="KW-0378">Hydrolase</keyword>
<accession>A0ABV5J8W1</accession>
<protein>
    <submittedName>
        <fullName evidence="3">Alpha/beta hydrolase</fullName>
    </submittedName>
</protein>
<dbReference type="PANTHER" id="PTHR43798:SF31">
    <property type="entry name" value="AB HYDROLASE SUPERFAMILY PROTEIN YCLE"/>
    <property type="match status" value="1"/>
</dbReference>
<dbReference type="PANTHER" id="PTHR43798">
    <property type="entry name" value="MONOACYLGLYCEROL LIPASE"/>
    <property type="match status" value="1"/>
</dbReference>
<evidence type="ECO:0000313" key="3">
    <source>
        <dbReference type="EMBL" id="MFB9213274.1"/>
    </source>
</evidence>